<keyword evidence="3" id="KW-1185">Reference proteome</keyword>
<feature type="transmembrane region" description="Helical" evidence="1">
    <location>
        <begin position="47"/>
        <end position="73"/>
    </location>
</feature>
<protein>
    <recommendedName>
        <fullName evidence="4">DUF485 domain-containing protein</fullName>
    </recommendedName>
</protein>
<dbReference type="HOGENOM" id="CLU_123372_2_3_9"/>
<dbReference type="PANTHER" id="PTHR38598">
    <property type="entry name" value="INNER MEMBRANE PROTEIN YJCH"/>
    <property type="match status" value="1"/>
</dbReference>
<keyword evidence="1" id="KW-1133">Transmembrane helix</keyword>
<dbReference type="OrthoDB" id="9799991at2"/>
<dbReference type="InterPro" id="IPR052959">
    <property type="entry name" value="Inner_membrane_assoc"/>
</dbReference>
<dbReference type="KEGG" id="tnr:Thena_1634"/>
<reference evidence="2 3" key="1">
    <citation type="submission" date="2011-04" db="EMBL/GenBank/DDBJ databases">
        <title>The complete genome of Thermodesulfobium narugense DSM 14796.</title>
        <authorList>
            <consortium name="US DOE Joint Genome Institute (JGI-PGF)"/>
            <person name="Lucas S."/>
            <person name="Han J."/>
            <person name="Lapidus A."/>
            <person name="Bruce D."/>
            <person name="Goodwin L."/>
            <person name="Pitluck S."/>
            <person name="Peters L."/>
            <person name="Kyrpides N."/>
            <person name="Mavromatis K."/>
            <person name="Pagani I."/>
            <person name="Ivanova N."/>
            <person name="Ovchinnikova G."/>
            <person name="Zhang X."/>
            <person name="Saunders L."/>
            <person name="Detter J.C."/>
            <person name="Tapia R."/>
            <person name="Han C."/>
            <person name="Land M."/>
            <person name="Hauser L."/>
            <person name="Markowitz V."/>
            <person name="Cheng J.-F."/>
            <person name="Hugenholtz P."/>
            <person name="Woyke T."/>
            <person name="Wu D."/>
            <person name="Spring S."/>
            <person name="Schroeder M."/>
            <person name="Brambilla E."/>
            <person name="Klenk H.-P."/>
            <person name="Eisen J.A."/>
        </authorList>
    </citation>
    <scope>NUCLEOTIDE SEQUENCE [LARGE SCALE GENOMIC DNA]</scope>
    <source>
        <strain evidence="2 3">DSM 14796</strain>
    </source>
</reference>
<dbReference type="AlphaFoldDB" id="M1E9G6"/>
<dbReference type="Proteomes" id="UP000011765">
    <property type="component" value="Chromosome"/>
</dbReference>
<organism evidence="2 3">
    <name type="scientific">Thermodesulfobium narugense DSM 14796</name>
    <dbReference type="NCBI Taxonomy" id="747365"/>
    <lineage>
        <taxon>Bacteria</taxon>
        <taxon>Pseudomonadati</taxon>
        <taxon>Thermodesulfobiota</taxon>
        <taxon>Thermodesulfobiia</taxon>
        <taxon>Thermodesulfobiales</taxon>
        <taxon>Thermodesulfobiaceae</taxon>
        <taxon>Thermodesulfobium</taxon>
    </lineage>
</organism>
<evidence type="ECO:0000313" key="3">
    <source>
        <dbReference type="Proteomes" id="UP000011765"/>
    </source>
</evidence>
<dbReference type="Pfam" id="PF04341">
    <property type="entry name" value="DUF485"/>
    <property type="match status" value="1"/>
</dbReference>
<proteinExistence type="predicted"/>
<evidence type="ECO:0000313" key="2">
    <source>
        <dbReference type="EMBL" id="AEE15244.1"/>
    </source>
</evidence>
<name>M1E9G6_9BACT</name>
<sequence>MNEDLKKLNSFHKKISFLFSAVVFLIYFSFIYVVAFDIDFFSNNFLFNLNSVLLCSFIVIILCLFITGIYVWWNNNFYEKRLNKLKK</sequence>
<dbReference type="EMBL" id="CP002690">
    <property type="protein sequence ID" value="AEE15244.1"/>
    <property type="molecule type" value="Genomic_DNA"/>
</dbReference>
<evidence type="ECO:0000256" key="1">
    <source>
        <dbReference type="SAM" id="Phobius"/>
    </source>
</evidence>
<dbReference type="PANTHER" id="PTHR38598:SF1">
    <property type="entry name" value="INNER MEMBRANE PROTEIN YJCH"/>
    <property type="match status" value="1"/>
</dbReference>
<dbReference type="GO" id="GO:0005886">
    <property type="term" value="C:plasma membrane"/>
    <property type="evidence" value="ECO:0007669"/>
    <property type="project" value="TreeGrafter"/>
</dbReference>
<dbReference type="RefSeq" id="WP_013756964.1">
    <property type="nucleotide sequence ID" value="NC_015499.1"/>
</dbReference>
<gene>
    <name evidence="2" type="ORF">Thena_1634</name>
</gene>
<dbReference type="InterPro" id="IPR007436">
    <property type="entry name" value="DUF485"/>
</dbReference>
<dbReference type="eggNOG" id="COG3162">
    <property type="taxonomic scope" value="Bacteria"/>
</dbReference>
<accession>M1E9G6</accession>
<dbReference type="STRING" id="747365.Thena_1634"/>
<feature type="transmembrane region" description="Helical" evidence="1">
    <location>
        <begin position="15"/>
        <end position="35"/>
    </location>
</feature>
<keyword evidence="1" id="KW-0472">Membrane</keyword>
<evidence type="ECO:0008006" key="4">
    <source>
        <dbReference type="Google" id="ProtNLM"/>
    </source>
</evidence>
<keyword evidence="1" id="KW-0812">Transmembrane</keyword>